<dbReference type="Gene3D" id="3.50.80.20">
    <property type="entry name" value="D-Ala-D-Ala carboxypeptidase C, peptidase S13"/>
    <property type="match status" value="1"/>
</dbReference>
<dbReference type="Pfam" id="PF02113">
    <property type="entry name" value="Peptidase_S13"/>
    <property type="match status" value="2"/>
</dbReference>
<evidence type="ECO:0000256" key="3">
    <source>
        <dbReference type="SAM" id="SignalP"/>
    </source>
</evidence>
<dbReference type="RefSeq" id="WP_006951883.1">
    <property type="nucleotide sequence ID" value="NZ_JH594521.1"/>
</dbReference>
<dbReference type="Proteomes" id="UP000016023">
    <property type="component" value="Unassembled WGS sequence"/>
</dbReference>
<dbReference type="PANTHER" id="PTHR30023">
    <property type="entry name" value="D-ALANYL-D-ALANINE CARBOXYPEPTIDASE"/>
    <property type="match status" value="1"/>
</dbReference>
<evidence type="ECO:0000256" key="1">
    <source>
        <dbReference type="ARBA" id="ARBA00006096"/>
    </source>
</evidence>
<dbReference type="InterPro" id="IPR000667">
    <property type="entry name" value="Peptidase_S13"/>
</dbReference>
<evidence type="ECO:0008006" key="6">
    <source>
        <dbReference type="Google" id="ProtNLM"/>
    </source>
</evidence>
<keyword evidence="5" id="KW-1185">Reference proteome</keyword>
<dbReference type="SUPFAM" id="SSF56601">
    <property type="entry name" value="beta-lactamase/transpeptidase-like"/>
    <property type="match status" value="1"/>
</dbReference>
<reference evidence="4 5" key="1">
    <citation type="submission" date="2011-12" db="EMBL/GenBank/DDBJ databases">
        <title>The Genome Sequence of Prevotella micans F0438.</title>
        <authorList>
            <consortium name="The Broad Institute Genome Sequencing Platform"/>
            <person name="Earl A."/>
            <person name="Ward D."/>
            <person name="Feldgarden M."/>
            <person name="Gevers D."/>
            <person name="Izard J."/>
            <person name="Baranova O.V."/>
            <person name="Blanton J.M."/>
            <person name="Wade W.G."/>
            <person name="Dewhirst F.E."/>
            <person name="Young S.K."/>
            <person name="Zeng Q."/>
            <person name="Gargeya S."/>
            <person name="Fitzgerald M."/>
            <person name="Haas B."/>
            <person name="Abouelleil A."/>
            <person name="Alvarado L."/>
            <person name="Arachchi H.M."/>
            <person name="Berlin A."/>
            <person name="Chapman S.B."/>
            <person name="Gearin G."/>
            <person name="Goldberg J."/>
            <person name="Griggs A."/>
            <person name="Gujja S."/>
            <person name="Hansen M."/>
            <person name="Heiman D."/>
            <person name="Howarth C."/>
            <person name="Larimer J."/>
            <person name="Lui A."/>
            <person name="MacDonald P.J.P."/>
            <person name="McCowen C."/>
            <person name="Montmayeur A."/>
            <person name="Murphy C."/>
            <person name="Neiman D."/>
            <person name="Pearson M."/>
            <person name="Priest M."/>
            <person name="Roberts A."/>
            <person name="Saif S."/>
            <person name="Shea T."/>
            <person name="Sisk P."/>
            <person name="Stolte C."/>
            <person name="Sykes S."/>
            <person name="Wortman J."/>
            <person name="Nusbaum C."/>
            <person name="Birren B."/>
        </authorList>
    </citation>
    <scope>NUCLEOTIDE SEQUENCE [LARGE SCALE GENOMIC DNA]</scope>
    <source>
        <strain evidence="4 5">F0438</strain>
    </source>
</reference>
<dbReference type="InterPro" id="IPR012338">
    <property type="entry name" value="Beta-lactam/transpept-like"/>
</dbReference>
<dbReference type="GO" id="GO:0000270">
    <property type="term" value="P:peptidoglycan metabolic process"/>
    <property type="evidence" value="ECO:0007669"/>
    <property type="project" value="TreeGrafter"/>
</dbReference>
<name>H1Q1J9_9BACT</name>
<dbReference type="PATRIC" id="fig|883158.3.peg.796"/>
<dbReference type="EMBL" id="AGWK01000026">
    <property type="protein sequence ID" value="EHO71846.1"/>
    <property type="molecule type" value="Genomic_DNA"/>
</dbReference>
<dbReference type="HOGENOM" id="CLU_017692_1_3_10"/>
<gene>
    <name evidence="4" type="ORF">HMPREF9140_00787</name>
</gene>
<dbReference type="AlphaFoldDB" id="H1Q1J9"/>
<protein>
    <recommendedName>
        <fullName evidence="6">D-alanyl-D-alanine carboxypeptidase/D-alanyl-D-alanine-endopeptidase</fullName>
    </recommendedName>
</protein>
<organism evidence="4 5">
    <name type="scientific">Prevotella micans F0438</name>
    <dbReference type="NCBI Taxonomy" id="883158"/>
    <lineage>
        <taxon>Bacteria</taxon>
        <taxon>Pseudomonadati</taxon>
        <taxon>Bacteroidota</taxon>
        <taxon>Bacteroidia</taxon>
        <taxon>Bacteroidales</taxon>
        <taxon>Prevotellaceae</taxon>
        <taxon>Prevotella</taxon>
    </lineage>
</organism>
<dbReference type="GO" id="GO:0006508">
    <property type="term" value="P:proteolysis"/>
    <property type="evidence" value="ECO:0007669"/>
    <property type="project" value="InterPro"/>
</dbReference>
<proteinExistence type="inferred from homology"/>
<keyword evidence="3" id="KW-0732">Signal</keyword>
<dbReference type="eggNOG" id="COG2027">
    <property type="taxonomic scope" value="Bacteria"/>
</dbReference>
<evidence type="ECO:0000256" key="2">
    <source>
        <dbReference type="ARBA" id="ARBA00022801"/>
    </source>
</evidence>
<dbReference type="STRING" id="883158.HMPREF9140_00787"/>
<dbReference type="GO" id="GO:0004185">
    <property type="term" value="F:serine-type carboxypeptidase activity"/>
    <property type="evidence" value="ECO:0007669"/>
    <property type="project" value="InterPro"/>
</dbReference>
<dbReference type="Gene3D" id="3.40.710.10">
    <property type="entry name" value="DD-peptidase/beta-lactamase superfamily"/>
    <property type="match status" value="1"/>
</dbReference>
<keyword evidence="2" id="KW-0378">Hydrolase</keyword>
<feature type="signal peptide" evidence="3">
    <location>
        <begin position="1"/>
        <end position="21"/>
    </location>
</feature>
<dbReference type="PRINTS" id="PR00922">
    <property type="entry name" value="DADACBPTASE3"/>
</dbReference>
<evidence type="ECO:0000313" key="4">
    <source>
        <dbReference type="EMBL" id="EHO71846.1"/>
    </source>
</evidence>
<feature type="chain" id="PRO_5003552213" description="D-alanyl-D-alanine carboxypeptidase/D-alanyl-D-alanine-endopeptidase" evidence="3">
    <location>
        <begin position="22"/>
        <end position="432"/>
    </location>
</feature>
<comment type="caution">
    <text evidence="4">The sequence shown here is derived from an EMBL/GenBank/DDBJ whole genome shotgun (WGS) entry which is preliminary data.</text>
</comment>
<dbReference type="NCBIfam" id="TIGR00666">
    <property type="entry name" value="PBP4"/>
    <property type="match status" value="1"/>
</dbReference>
<accession>H1Q1J9</accession>
<sequence length="432" mass="48210">MKPKLFAIVMMAVLFSFPLKAQVYIDSIEIARLLNENQQATTVILEDDSILDSIIPTFDTNPELSWQENIRLRLDNLLTGKLSETIQTGLMVWDLTGDSCLYSYNARLHLRPASTMKCVTAIVALDRLGSYYKFSTRLYFTGSIVDSTRVLQGNLYCVGGMDPMFDSSDLSSFVSAVKELGISAVDGNIYVDLSFKEREKMGWGWCWDDDNPSLSPILVGRRDDFVERFQKALRQAGIEVSGIGEQQLPSAAQLLDTRFHSIDQVMHRMMKRSDNLFAESMFYQIAAARRARWAKAQHARAEIKQLVKRIGMNPSDCIIADGSGLSLYNYLSAELEVKLLRYAFLKPDIYNTFLNTLPIAGVDGTLRNRMKSTPAQGNVRAKTGTVRGVSSLAGYLTASNGNRLCFAIISNGGLTHSPMRNLQNKICVALCQ</sequence>
<evidence type="ECO:0000313" key="5">
    <source>
        <dbReference type="Proteomes" id="UP000016023"/>
    </source>
</evidence>
<dbReference type="PANTHER" id="PTHR30023:SF0">
    <property type="entry name" value="PENICILLIN-SENSITIVE CARBOXYPEPTIDASE A"/>
    <property type="match status" value="1"/>
</dbReference>
<comment type="similarity">
    <text evidence="1">Belongs to the peptidase S13 family.</text>
</comment>